<reference evidence="2" key="1">
    <citation type="journal article" date="2017" name="bioRxiv">
        <title>Conservation of a gene cluster reveals novel cercosporin biosynthetic mechanisms and extends production to the genus Colletotrichum.</title>
        <authorList>
            <person name="de Jonge R."/>
            <person name="Ebert M.K."/>
            <person name="Huitt-Roehl C.R."/>
            <person name="Pal P."/>
            <person name="Suttle J.C."/>
            <person name="Spanner R.E."/>
            <person name="Neubauer J.D."/>
            <person name="Jurick W.M.II."/>
            <person name="Stott K.A."/>
            <person name="Secor G.A."/>
            <person name="Thomma B.P.H.J."/>
            <person name="Van de Peer Y."/>
            <person name="Townsend C.A."/>
            <person name="Bolton M.D."/>
        </authorList>
    </citation>
    <scope>NUCLEOTIDE SEQUENCE [LARGE SCALE GENOMIC DNA]</scope>
    <source>
        <strain evidence="2">CBS538.71</strain>
    </source>
</reference>
<evidence type="ECO:0000313" key="2">
    <source>
        <dbReference type="Proteomes" id="UP000237631"/>
    </source>
</evidence>
<comment type="caution">
    <text evidence="1">The sequence shown here is derived from an EMBL/GenBank/DDBJ whole genome shotgun (WGS) entry which is preliminary data.</text>
</comment>
<gene>
    <name evidence="1" type="ORF">CBER1_07760</name>
</gene>
<dbReference type="EMBL" id="PNEN01000565">
    <property type="protein sequence ID" value="PPJ54398.1"/>
    <property type="molecule type" value="Genomic_DNA"/>
</dbReference>
<evidence type="ECO:0000313" key="1">
    <source>
        <dbReference type="EMBL" id="PPJ54398.1"/>
    </source>
</evidence>
<proteinExistence type="predicted"/>
<accession>A0A2S6C3T5</accession>
<protein>
    <submittedName>
        <fullName evidence="1">Uncharacterized protein</fullName>
    </submittedName>
</protein>
<organism evidence="1 2">
    <name type="scientific">Cercospora berteroae</name>
    <dbReference type="NCBI Taxonomy" id="357750"/>
    <lineage>
        <taxon>Eukaryota</taxon>
        <taxon>Fungi</taxon>
        <taxon>Dikarya</taxon>
        <taxon>Ascomycota</taxon>
        <taxon>Pezizomycotina</taxon>
        <taxon>Dothideomycetes</taxon>
        <taxon>Dothideomycetidae</taxon>
        <taxon>Mycosphaerellales</taxon>
        <taxon>Mycosphaerellaceae</taxon>
        <taxon>Cercospora</taxon>
    </lineage>
</organism>
<name>A0A2S6C3T5_9PEZI</name>
<dbReference type="AlphaFoldDB" id="A0A2S6C3T5"/>
<sequence>MTIKLPPKTKWHFPSSLLHDLDPIPSFILSPSTKAEVLACAFEYARSVIPSYTNWSRYLAFMRIIIIGTIAEFKGELFDLSTYRKGDRILYGAYDLDEVLKESFGEGERAEEMGLEYKTFLVVTSEKTRSPTITTIQSSKQEGSSPFFNHYRSALPTSPSNWFRLRDCDALCRFTIAAALRCNDFEIDGTSKNVYVFWFNESQWRILTEIGVMMYDSVAFYKHRAEGETNNTFAYVDPALRGEMFRGAREGLWGIDRAFTSPENREYRCASVGKREVEKARAWTVVCNMLRFFGGPIHVTMRRYRFVEEGLRIGREEDESVRGLARRNEKLWWRRREGGRGERRMGKQGGGVGLEEGRKRFEGYVQRQDELFFDGFVEMMEEGKGREDDVAGCCAGEGGETAGRSAFGARILSEAEREGWRQYAPGFNDRLKRAFPEVDLDPALPL</sequence>
<dbReference type="Proteomes" id="UP000237631">
    <property type="component" value="Unassembled WGS sequence"/>
</dbReference>
<keyword evidence="2" id="KW-1185">Reference proteome</keyword>
<dbReference type="OrthoDB" id="2821964at2759"/>
<dbReference type="STRING" id="357750.A0A2S6C3T5"/>